<comment type="caution">
    <text evidence="1">The sequence shown here is derived from an EMBL/GenBank/DDBJ whole genome shotgun (WGS) entry which is preliminary data.</text>
</comment>
<sequence>RDGAAGGLGSGLEAQVHLGDRGRSLLQAGGVGLGAAGGILRGLGDLVRAGPDRRGALHHRADQPAQCAERGVEVGLQCGIARGKALADLGGEVAAGETREAGAEMTDRDRLRLGLAGPLGGIVAEDQHRLGHAADAIPIV</sequence>
<gene>
    <name evidence="1" type="ORF">QU38_01115</name>
</gene>
<dbReference type="EMBL" id="JXIG01000245">
    <property type="protein sequence ID" value="KIU01537.1"/>
    <property type="molecule type" value="Genomic_DNA"/>
</dbReference>
<name>A0AA40JQH1_STAAU</name>
<reference evidence="1 2" key="1">
    <citation type="submission" date="2015-01" db="EMBL/GenBank/DDBJ databases">
        <title>Characterization of Swiss Staphylococcus aureus strains involved in food poisoning.</title>
        <authorList>
            <person name="Crovadore J."/>
            <person name="Chablais R."/>
            <person name="Tonacini J."/>
            <person name="Schnyder B."/>
            <person name="Lefort F."/>
        </authorList>
    </citation>
    <scope>NUCLEOTIDE SEQUENCE [LARGE SCALE GENOMIC DNA]</scope>
    <source>
        <strain evidence="1 2">SA-120</strain>
    </source>
</reference>
<evidence type="ECO:0000313" key="2">
    <source>
        <dbReference type="Proteomes" id="UP000032274"/>
    </source>
</evidence>
<accession>A0AA40JQH1</accession>
<protein>
    <submittedName>
        <fullName evidence="1">Uncharacterized protein</fullName>
    </submittedName>
</protein>
<evidence type="ECO:0000313" key="1">
    <source>
        <dbReference type="EMBL" id="KIU01537.1"/>
    </source>
</evidence>
<feature type="non-terminal residue" evidence="1">
    <location>
        <position position="140"/>
    </location>
</feature>
<organism evidence="1 2">
    <name type="scientific">Staphylococcus aureus</name>
    <dbReference type="NCBI Taxonomy" id="1280"/>
    <lineage>
        <taxon>Bacteria</taxon>
        <taxon>Bacillati</taxon>
        <taxon>Bacillota</taxon>
        <taxon>Bacilli</taxon>
        <taxon>Bacillales</taxon>
        <taxon>Staphylococcaceae</taxon>
        <taxon>Staphylococcus</taxon>
    </lineage>
</organism>
<feature type="non-terminal residue" evidence="1">
    <location>
        <position position="1"/>
    </location>
</feature>
<proteinExistence type="predicted"/>
<dbReference type="AlphaFoldDB" id="A0AA40JQH1"/>
<dbReference type="Proteomes" id="UP000032274">
    <property type="component" value="Unassembled WGS sequence"/>
</dbReference>